<dbReference type="InterPro" id="IPR001810">
    <property type="entry name" value="F-box_dom"/>
</dbReference>
<dbReference type="EMBL" id="JAJSOW010000102">
    <property type="protein sequence ID" value="KAI9178362.1"/>
    <property type="molecule type" value="Genomic_DNA"/>
</dbReference>
<reference evidence="2" key="2">
    <citation type="submission" date="2023-02" db="EMBL/GenBank/DDBJ databases">
        <authorList>
            <person name="Swenson N.G."/>
            <person name="Wegrzyn J.L."/>
            <person name="Mcevoy S.L."/>
        </authorList>
    </citation>
    <scope>NUCLEOTIDE SEQUENCE</scope>
    <source>
        <strain evidence="2">91603</strain>
        <tissue evidence="2">Leaf</tissue>
    </source>
</reference>
<gene>
    <name evidence="2" type="ORF">LWI28_025639</name>
</gene>
<feature type="domain" description="F-box" evidence="1">
    <location>
        <begin position="14"/>
        <end position="51"/>
    </location>
</feature>
<dbReference type="Pfam" id="PF00646">
    <property type="entry name" value="F-box"/>
    <property type="match status" value="1"/>
</dbReference>
<protein>
    <recommendedName>
        <fullName evidence="1">F-box domain-containing protein</fullName>
    </recommendedName>
</protein>
<dbReference type="PANTHER" id="PTHR34223">
    <property type="entry name" value="OS11G0201299 PROTEIN"/>
    <property type="match status" value="1"/>
</dbReference>
<evidence type="ECO:0000313" key="3">
    <source>
        <dbReference type="Proteomes" id="UP001064489"/>
    </source>
</evidence>
<dbReference type="CDD" id="cd22160">
    <property type="entry name" value="F-box_AtFBL13-like"/>
    <property type="match status" value="1"/>
</dbReference>
<comment type="caution">
    <text evidence="2">The sequence shown here is derived from an EMBL/GenBank/DDBJ whole genome shotgun (WGS) entry which is preliminary data.</text>
</comment>
<dbReference type="AlphaFoldDB" id="A0AAD5NT31"/>
<keyword evidence="3" id="KW-1185">Reference proteome</keyword>
<sequence>MEGQQAQHCKVDRLTDLPDPVIHHILSLMDTKYAVQTCVLSGKWRYHWRGIHSLHFDFPCRVDPQKFFGRFVMHVMNHRRPSNLRRLTFYFLDARKTPPYMKRIFQYAISNGVQELETDF</sequence>
<dbReference type="InterPro" id="IPR053197">
    <property type="entry name" value="F-box_SCFL_complex_component"/>
</dbReference>
<dbReference type="PANTHER" id="PTHR34223:SF51">
    <property type="entry name" value="OS06G0556300 PROTEIN"/>
    <property type="match status" value="1"/>
</dbReference>
<name>A0AAD5NT31_ACENE</name>
<reference evidence="2" key="1">
    <citation type="journal article" date="2022" name="Plant J.">
        <title>Strategies of tolerance reflected in two North American maple genomes.</title>
        <authorList>
            <person name="McEvoy S.L."/>
            <person name="Sezen U.U."/>
            <person name="Trouern-Trend A."/>
            <person name="McMahon S.M."/>
            <person name="Schaberg P.G."/>
            <person name="Yang J."/>
            <person name="Wegrzyn J.L."/>
            <person name="Swenson N.G."/>
        </authorList>
    </citation>
    <scope>NUCLEOTIDE SEQUENCE</scope>
    <source>
        <strain evidence="2">91603</strain>
    </source>
</reference>
<proteinExistence type="predicted"/>
<organism evidence="2 3">
    <name type="scientific">Acer negundo</name>
    <name type="common">Box elder</name>
    <dbReference type="NCBI Taxonomy" id="4023"/>
    <lineage>
        <taxon>Eukaryota</taxon>
        <taxon>Viridiplantae</taxon>
        <taxon>Streptophyta</taxon>
        <taxon>Embryophyta</taxon>
        <taxon>Tracheophyta</taxon>
        <taxon>Spermatophyta</taxon>
        <taxon>Magnoliopsida</taxon>
        <taxon>eudicotyledons</taxon>
        <taxon>Gunneridae</taxon>
        <taxon>Pentapetalae</taxon>
        <taxon>rosids</taxon>
        <taxon>malvids</taxon>
        <taxon>Sapindales</taxon>
        <taxon>Sapindaceae</taxon>
        <taxon>Hippocastanoideae</taxon>
        <taxon>Acereae</taxon>
        <taxon>Acer</taxon>
    </lineage>
</organism>
<dbReference type="InterPro" id="IPR053781">
    <property type="entry name" value="F-box_AtFBL13-like"/>
</dbReference>
<dbReference type="Proteomes" id="UP001064489">
    <property type="component" value="Chromosome 5"/>
</dbReference>
<evidence type="ECO:0000313" key="2">
    <source>
        <dbReference type="EMBL" id="KAI9178362.1"/>
    </source>
</evidence>
<accession>A0AAD5NT31</accession>
<evidence type="ECO:0000259" key="1">
    <source>
        <dbReference type="Pfam" id="PF00646"/>
    </source>
</evidence>
<dbReference type="InterPro" id="IPR036047">
    <property type="entry name" value="F-box-like_dom_sf"/>
</dbReference>
<dbReference type="SUPFAM" id="SSF81383">
    <property type="entry name" value="F-box domain"/>
    <property type="match status" value="1"/>
</dbReference>